<dbReference type="InterPro" id="IPR013525">
    <property type="entry name" value="ABC2_TM"/>
</dbReference>
<feature type="transmembrane region" description="Helical" evidence="6">
    <location>
        <begin position="227"/>
        <end position="247"/>
    </location>
</feature>
<name>A0ABP9FHE6_9GAMM</name>
<feature type="transmembrane region" description="Helical" evidence="6">
    <location>
        <begin position="355"/>
        <end position="371"/>
    </location>
</feature>
<dbReference type="Gene3D" id="3.40.1710.10">
    <property type="entry name" value="abc type-2 transporter like domain"/>
    <property type="match status" value="1"/>
</dbReference>
<comment type="subcellular location">
    <subcellularLocation>
        <location evidence="1">Cell membrane</location>
        <topology evidence="1">Multi-pass membrane protein</topology>
    </subcellularLocation>
</comment>
<evidence type="ECO:0000256" key="1">
    <source>
        <dbReference type="ARBA" id="ARBA00004651"/>
    </source>
</evidence>
<dbReference type="InterPro" id="IPR051449">
    <property type="entry name" value="ABC-2_transporter_component"/>
</dbReference>
<keyword evidence="3 6" id="KW-0812">Transmembrane</keyword>
<sequence>MSDWRALWHEQARALLSDRPVLLTFFAGLILYVFLYPLPYLHQVAGAQPVLLLDQDNSATSRQLVRALQASPGIRFSATEQSIAEAQRQVRAGDSKGLVLIPPQFEQQIRRGVPATVVVSADAHYFLSYGTIAEQVVQASSALSGEIRLQRQLQHGHTAAAYGDRYPGLQINMVPASNLKMGYLDYVLPGLFVLILHQVMIICVGIATVRQHRQSGRWQRCRSWQILAVQASLLLPPFLLAACWYLGPALAMYQVTLLAALPALWRLLLPFFLASFFLAVSLGLLFRHRDSLSQMMVLVSMPLLFTAGFVWPVESLPAPWLALWGLIPSQPMMQAMIQLNQMAAPLSALADLQRILWLLTLGWGAIALALWQRKLASARV</sequence>
<evidence type="ECO:0000256" key="5">
    <source>
        <dbReference type="ARBA" id="ARBA00023136"/>
    </source>
</evidence>
<evidence type="ECO:0000256" key="4">
    <source>
        <dbReference type="ARBA" id="ARBA00022989"/>
    </source>
</evidence>
<dbReference type="RefSeq" id="WP_345337254.1">
    <property type="nucleotide sequence ID" value="NZ_BAABJZ010000105.1"/>
</dbReference>
<evidence type="ECO:0000256" key="6">
    <source>
        <dbReference type="SAM" id="Phobius"/>
    </source>
</evidence>
<organism evidence="8 9">
    <name type="scientific">Ferrimonas pelagia</name>
    <dbReference type="NCBI Taxonomy" id="1177826"/>
    <lineage>
        <taxon>Bacteria</taxon>
        <taxon>Pseudomonadati</taxon>
        <taxon>Pseudomonadota</taxon>
        <taxon>Gammaproteobacteria</taxon>
        <taxon>Alteromonadales</taxon>
        <taxon>Ferrimonadaceae</taxon>
        <taxon>Ferrimonas</taxon>
    </lineage>
</organism>
<feature type="transmembrane region" description="Helical" evidence="6">
    <location>
        <begin position="21"/>
        <end position="41"/>
    </location>
</feature>
<gene>
    <name evidence="8" type="ORF">GCM10023333_39750</name>
</gene>
<reference evidence="9" key="1">
    <citation type="journal article" date="2019" name="Int. J. Syst. Evol. Microbiol.">
        <title>The Global Catalogue of Microorganisms (GCM) 10K type strain sequencing project: providing services to taxonomists for standard genome sequencing and annotation.</title>
        <authorList>
            <consortium name="The Broad Institute Genomics Platform"/>
            <consortium name="The Broad Institute Genome Sequencing Center for Infectious Disease"/>
            <person name="Wu L."/>
            <person name="Ma J."/>
        </authorList>
    </citation>
    <scope>NUCLEOTIDE SEQUENCE [LARGE SCALE GENOMIC DNA]</scope>
    <source>
        <strain evidence="9">JCM 18401</strain>
    </source>
</reference>
<dbReference type="Proteomes" id="UP001499988">
    <property type="component" value="Unassembled WGS sequence"/>
</dbReference>
<dbReference type="Pfam" id="PF12698">
    <property type="entry name" value="ABC2_membrane_3"/>
    <property type="match status" value="1"/>
</dbReference>
<dbReference type="EMBL" id="BAABJZ010000105">
    <property type="protein sequence ID" value="GAA4901723.1"/>
    <property type="molecule type" value="Genomic_DNA"/>
</dbReference>
<feature type="transmembrane region" description="Helical" evidence="6">
    <location>
        <begin position="295"/>
        <end position="313"/>
    </location>
</feature>
<evidence type="ECO:0000313" key="8">
    <source>
        <dbReference type="EMBL" id="GAA4901723.1"/>
    </source>
</evidence>
<protein>
    <submittedName>
        <fullName evidence="8">ABC transporter permease</fullName>
    </submittedName>
</protein>
<evidence type="ECO:0000313" key="9">
    <source>
        <dbReference type="Proteomes" id="UP001499988"/>
    </source>
</evidence>
<accession>A0ABP9FHE6</accession>
<evidence type="ECO:0000256" key="3">
    <source>
        <dbReference type="ARBA" id="ARBA00022692"/>
    </source>
</evidence>
<dbReference type="PANTHER" id="PTHR30294">
    <property type="entry name" value="MEMBRANE COMPONENT OF ABC TRANSPORTER YHHJ-RELATED"/>
    <property type="match status" value="1"/>
</dbReference>
<comment type="caution">
    <text evidence="8">The sequence shown here is derived from an EMBL/GenBank/DDBJ whole genome shotgun (WGS) entry which is preliminary data.</text>
</comment>
<proteinExistence type="predicted"/>
<keyword evidence="2" id="KW-1003">Cell membrane</keyword>
<keyword evidence="5 6" id="KW-0472">Membrane</keyword>
<evidence type="ECO:0000259" key="7">
    <source>
        <dbReference type="Pfam" id="PF12698"/>
    </source>
</evidence>
<feature type="transmembrane region" description="Helical" evidence="6">
    <location>
        <begin position="186"/>
        <end position="207"/>
    </location>
</feature>
<keyword evidence="4 6" id="KW-1133">Transmembrane helix</keyword>
<keyword evidence="9" id="KW-1185">Reference proteome</keyword>
<feature type="transmembrane region" description="Helical" evidence="6">
    <location>
        <begin position="267"/>
        <end position="286"/>
    </location>
</feature>
<feature type="domain" description="ABC-2 type transporter transmembrane" evidence="7">
    <location>
        <begin position="22"/>
        <end position="370"/>
    </location>
</feature>
<evidence type="ECO:0000256" key="2">
    <source>
        <dbReference type="ARBA" id="ARBA00022475"/>
    </source>
</evidence>
<dbReference type="PANTHER" id="PTHR30294:SF46">
    <property type="entry name" value="ABC TRANSPORTER PERMEASE"/>
    <property type="match status" value="1"/>
</dbReference>